<organism evidence="15 16">
    <name type="scientific">Pseudaquabacterium terrae</name>
    <dbReference type="NCBI Taxonomy" id="2732868"/>
    <lineage>
        <taxon>Bacteria</taxon>
        <taxon>Pseudomonadati</taxon>
        <taxon>Pseudomonadota</taxon>
        <taxon>Betaproteobacteria</taxon>
        <taxon>Burkholderiales</taxon>
        <taxon>Sphaerotilaceae</taxon>
        <taxon>Pseudaquabacterium</taxon>
    </lineage>
</organism>
<dbReference type="InterPro" id="IPR015931">
    <property type="entry name" value="Acnase/IPM_dHydase_lsu_aba_1/3"/>
</dbReference>
<evidence type="ECO:0000256" key="1">
    <source>
        <dbReference type="ARBA" id="ARBA00000491"/>
    </source>
</evidence>
<dbReference type="PROSITE" id="PS01244">
    <property type="entry name" value="ACONITASE_2"/>
    <property type="match status" value="1"/>
</dbReference>
<dbReference type="PROSITE" id="PS00450">
    <property type="entry name" value="ACONITASE_1"/>
    <property type="match status" value="1"/>
</dbReference>
<evidence type="ECO:0000256" key="4">
    <source>
        <dbReference type="ARBA" id="ARBA00011271"/>
    </source>
</evidence>
<evidence type="ECO:0000256" key="11">
    <source>
        <dbReference type="ARBA" id="ARBA00023239"/>
    </source>
</evidence>
<keyword evidence="8 13" id="KW-0479">Metal-binding</keyword>
<dbReference type="PANTHER" id="PTHR43822">
    <property type="entry name" value="HOMOACONITASE, MITOCHONDRIAL-RELATED"/>
    <property type="match status" value="1"/>
</dbReference>
<evidence type="ECO:0000256" key="7">
    <source>
        <dbReference type="ARBA" id="ARBA00022605"/>
    </source>
</evidence>
<evidence type="ECO:0000256" key="5">
    <source>
        <dbReference type="ARBA" id="ARBA00022430"/>
    </source>
</evidence>
<evidence type="ECO:0000313" key="16">
    <source>
        <dbReference type="Proteomes" id="UP000737171"/>
    </source>
</evidence>
<evidence type="ECO:0000313" key="15">
    <source>
        <dbReference type="EMBL" id="NRF70819.1"/>
    </source>
</evidence>
<sequence length="474" mass="50860">MSAARTLYDKLWDEHVVHTEDDGTAVLYIDRHLVHEVTSPQAFEGLRLANRKVWRVSSVVATADHNTPTTGWERGYDGIADPISKQQITTLDKNIAAFGAAAYFPFLDKRQGIVHVIGPEQGATLPGMTVVCGDSHTSTHGAFGALAHGIGTSEVEHVLATQTLLAKKAKNLLVKVDGQLPRGLTAKDIVLAIIGKIGTAGGNGYTIEFGGSAIRALSMEGRMTVCNMAIEAGARAGLVAVDETTIQYVKGRPFSPSGVEFEQAATHWRTLRSDPGAHFDKVVELDASQLKPQVTWGTSPEMVLSIDDRIPDPDKEKNEVKRGAIERALAYMGLEPNKAIADVRIDKVFIGSCTNSRIEDMREAAAVVRRIGGKVASNVRLALVVPGSGLVKAQAEAEGLHEIFKAAGFEWREPGCSMCLAMNADRLEPGERCASTSNRNFEGRQGAGGRTHLVSPAMAAAAALNGHFVDIRRI</sequence>
<feature type="binding site" evidence="13">
    <location>
        <position position="353"/>
    </location>
    <ligand>
        <name>[4Fe-4S] cluster</name>
        <dbReference type="ChEBI" id="CHEBI:49883"/>
    </ligand>
</feature>
<evidence type="ECO:0000256" key="8">
    <source>
        <dbReference type="ARBA" id="ARBA00022723"/>
    </source>
</evidence>
<evidence type="ECO:0000256" key="3">
    <source>
        <dbReference type="ARBA" id="ARBA00004729"/>
    </source>
</evidence>
<proteinExistence type="inferred from homology"/>
<evidence type="ECO:0000256" key="6">
    <source>
        <dbReference type="ARBA" id="ARBA00022485"/>
    </source>
</evidence>
<dbReference type="RefSeq" id="WP_173130692.1">
    <property type="nucleotide sequence ID" value="NZ_JABRWJ010000009.1"/>
</dbReference>
<dbReference type="GO" id="GO:0003861">
    <property type="term" value="F:3-isopropylmalate dehydratase activity"/>
    <property type="evidence" value="ECO:0007669"/>
    <property type="project" value="UniProtKB-EC"/>
</dbReference>
<dbReference type="InterPro" id="IPR001030">
    <property type="entry name" value="Acoase/IPM_deHydtase_lsu_aba"/>
</dbReference>
<dbReference type="InterPro" id="IPR033941">
    <property type="entry name" value="IPMI_cat"/>
</dbReference>
<gene>
    <name evidence="13 15" type="primary">leuC</name>
    <name evidence="15" type="ORF">HLB44_27825</name>
</gene>
<feature type="domain" description="Aconitase/3-isopropylmalate dehydratase large subunit alpha/beta/alpha" evidence="14">
    <location>
        <begin position="9"/>
        <end position="466"/>
    </location>
</feature>
<dbReference type="HAMAP" id="MF_01026">
    <property type="entry name" value="LeuC_type1"/>
    <property type="match status" value="1"/>
</dbReference>
<dbReference type="InterPro" id="IPR050067">
    <property type="entry name" value="IPM_dehydratase_rel_enz"/>
</dbReference>
<keyword evidence="10 13" id="KW-0411">Iron-sulfur</keyword>
<accession>A0ABX2EQ61</accession>
<dbReference type="InterPro" id="IPR036008">
    <property type="entry name" value="Aconitase_4Fe-4S_dom"/>
</dbReference>
<comment type="subunit">
    <text evidence="4 13">Heterodimer of LeuC and LeuD.</text>
</comment>
<keyword evidence="12 13" id="KW-0100">Branched-chain amino acid biosynthesis</keyword>
<feature type="binding site" evidence="13">
    <location>
        <position position="416"/>
    </location>
    <ligand>
        <name>[4Fe-4S] cluster</name>
        <dbReference type="ChEBI" id="CHEBI:49883"/>
    </ligand>
</feature>
<evidence type="ECO:0000256" key="9">
    <source>
        <dbReference type="ARBA" id="ARBA00023004"/>
    </source>
</evidence>
<keyword evidence="7 13" id="KW-0028">Amino-acid biosynthesis</keyword>
<name>A0ABX2EQ61_9BURK</name>
<keyword evidence="9 13" id="KW-0408">Iron</keyword>
<dbReference type="NCBIfam" id="NF004016">
    <property type="entry name" value="PRK05478.1"/>
    <property type="match status" value="1"/>
</dbReference>
<dbReference type="Gene3D" id="3.30.499.10">
    <property type="entry name" value="Aconitase, domain 3"/>
    <property type="match status" value="2"/>
</dbReference>
<protein>
    <recommendedName>
        <fullName evidence="13">3-isopropylmalate dehydratase large subunit</fullName>
        <ecNumber evidence="13">4.2.1.33</ecNumber>
    </recommendedName>
    <alternativeName>
        <fullName evidence="13">Alpha-IPM isomerase</fullName>
        <shortName evidence="13">IPMI</shortName>
    </alternativeName>
    <alternativeName>
        <fullName evidence="13">Isopropylmalate isomerase</fullName>
    </alternativeName>
</protein>
<comment type="cofactor">
    <cofactor evidence="13">
        <name>[4Fe-4S] cluster</name>
        <dbReference type="ChEBI" id="CHEBI:49883"/>
    </cofactor>
    <text evidence="13">Binds 1 [4Fe-4S] cluster per subunit.</text>
</comment>
<dbReference type="Proteomes" id="UP000737171">
    <property type="component" value="Unassembled WGS sequence"/>
</dbReference>
<evidence type="ECO:0000256" key="10">
    <source>
        <dbReference type="ARBA" id="ARBA00023014"/>
    </source>
</evidence>
<dbReference type="NCBIfam" id="TIGR00170">
    <property type="entry name" value="leuC"/>
    <property type="match status" value="1"/>
</dbReference>
<dbReference type="CDD" id="cd01583">
    <property type="entry name" value="IPMI"/>
    <property type="match status" value="1"/>
</dbReference>
<evidence type="ECO:0000256" key="12">
    <source>
        <dbReference type="ARBA" id="ARBA00023304"/>
    </source>
</evidence>
<keyword evidence="5 13" id="KW-0432">Leucine biosynthesis</keyword>
<comment type="catalytic activity">
    <reaction evidence="1 13">
        <text>(2R,3S)-3-isopropylmalate = (2S)-2-isopropylmalate</text>
        <dbReference type="Rhea" id="RHEA:32287"/>
        <dbReference type="ChEBI" id="CHEBI:1178"/>
        <dbReference type="ChEBI" id="CHEBI:35121"/>
        <dbReference type="EC" id="4.2.1.33"/>
    </reaction>
</comment>
<comment type="function">
    <text evidence="2 13">Catalyzes the isomerization between 2-isopropylmalate and 3-isopropylmalate, via the formation of 2-isopropylmaleate.</text>
</comment>
<dbReference type="PRINTS" id="PR00415">
    <property type="entry name" value="ACONITASE"/>
</dbReference>
<evidence type="ECO:0000259" key="14">
    <source>
        <dbReference type="Pfam" id="PF00330"/>
    </source>
</evidence>
<dbReference type="InterPro" id="IPR004430">
    <property type="entry name" value="3-IsopropMal_deHydase_lsu"/>
</dbReference>
<evidence type="ECO:0000256" key="2">
    <source>
        <dbReference type="ARBA" id="ARBA00002695"/>
    </source>
</evidence>
<comment type="pathway">
    <text evidence="3 13">Amino-acid biosynthesis; L-leucine biosynthesis; L-leucine from 3-methyl-2-oxobutanoate: step 2/4.</text>
</comment>
<keyword evidence="6 13" id="KW-0004">4Fe-4S</keyword>
<dbReference type="NCBIfam" id="NF009116">
    <property type="entry name" value="PRK12466.1"/>
    <property type="match status" value="1"/>
</dbReference>
<dbReference type="Pfam" id="PF00330">
    <property type="entry name" value="Aconitase"/>
    <property type="match status" value="1"/>
</dbReference>
<dbReference type="InterPro" id="IPR018136">
    <property type="entry name" value="Aconitase_4Fe-4S_BS"/>
</dbReference>
<dbReference type="EMBL" id="JABRWJ010000009">
    <property type="protein sequence ID" value="NRF70819.1"/>
    <property type="molecule type" value="Genomic_DNA"/>
</dbReference>
<reference evidence="15 16" key="1">
    <citation type="submission" date="2020-05" db="EMBL/GenBank/DDBJ databases">
        <title>Aquincola sp. isolate from soil.</title>
        <authorList>
            <person name="Han J."/>
            <person name="Kim D.-U."/>
        </authorList>
    </citation>
    <scope>NUCLEOTIDE SEQUENCE [LARGE SCALE GENOMIC DNA]</scope>
    <source>
        <strain evidence="15 16">S2</strain>
    </source>
</reference>
<comment type="similarity">
    <text evidence="13">Belongs to the aconitase/IPM isomerase family. LeuC type 1 subfamily.</text>
</comment>
<keyword evidence="11 13" id="KW-0456">Lyase</keyword>
<dbReference type="PANTHER" id="PTHR43822:SF9">
    <property type="entry name" value="3-ISOPROPYLMALATE DEHYDRATASE"/>
    <property type="match status" value="1"/>
</dbReference>
<keyword evidence="16" id="KW-1185">Reference proteome</keyword>
<feature type="binding site" evidence="13">
    <location>
        <position position="419"/>
    </location>
    <ligand>
        <name>[4Fe-4S] cluster</name>
        <dbReference type="ChEBI" id="CHEBI:49883"/>
    </ligand>
</feature>
<comment type="caution">
    <text evidence="15">The sequence shown here is derived from an EMBL/GenBank/DDBJ whole genome shotgun (WGS) entry which is preliminary data.</text>
</comment>
<dbReference type="SUPFAM" id="SSF53732">
    <property type="entry name" value="Aconitase iron-sulfur domain"/>
    <property type="match status" value="1"/>
</dbReference>
<evidence type="ECO:0000256" key="13">
    <source>
        <dbReference type="HAMAP-Rule" id="MF_01026"/>
    </source>
</evidence>
<dbReference type="EC" id="4.2.1.33" evidence="13"/>